<reference evidence="3" key="1">
    <citation type="submission" date="2016-10" db="EMBL/GenBank/DDBJ databases">
        <authorList>
            <person name="Varghese N."/>
            <person name="Submissions S."/>
        </authorList>
    </citation>
    <scope>NUCLEOTIDE SEQUENCE [LARGE SCALE GENOMIC DNA]</scope>
    <source>
        <strain evidence="3">M83</strain>
    </source>
</reference>
<evidence type="ECO:0000313" key="2">
    <source>
        <dbReference type="EMBL" id="SDM83311.1"/>
    </source>
</evidence>
<evidence type="ECO:0000256" key="1">
    <source>
        <dbReference type="ARBA" id="ARBA00022649"/>
    </source>
</evidence>
<gene>
    <name evidence="2" type="ORF">SAMN05216544_1191</name>
</gene>
<dbReference type="Gene3D" id="3.30.2310.20">
    <property type="entry name" value="RelE-like"/>
    <property type="match status" value="1"/>
</dbReference>
<keyword evidence="3" id="KW-1185">Reference proteome</keyword>
<sequence length="113" mass="13402">MPKRLFRNWRKSILDKYQVKLMKRAYRDIEDIYAYIAHEKLAPENTGGQISRIKKVILGLAELLQSHQDRLVGRYTGKGYKQLVIDNYIAIFRINENRKVVYVVTVQYQGRDL</sequence>
<name>A0A1G9WGH3_9FIRM</name>
<dbReference type="InterPro" id="IPR007712">
    <property type="entry name" value="RelE/ParE_toxin"/>
</dbReference>
<keyword evidence="1" id="KW-1277">Toxin-antitoxin system</keyword>
<organism evidence="2 3">
    <name type="scientific">Lachnospira pectinoschiza</name>
    <dbReference type="NCBI Taxonomy" id="28052"/>
    <lineage>
        <taxon>Bacteria</taxon>
        <taxon>Bacillati</taxon>
        <taxon>Bacillota</taxon>
        <taxon>Clostridia</taxon>
        <taxon>Lachnospirales</taxon>
        <taxon>Lachnospiraceae</taxon>
        <taxon>Lachnospira</taxon>
    </lineage>
</organism>
<dbReference type="InterPro" id="IPR035093">
    <property type="entry name" value="RelE/ParE_toxin_dom_sf"/>
</dbReference>
<dbReference type="Pfam" id="PF05016">
    <property type="entry name" value="ParE_toxin"/>
    <property type="match status" value="1"/>
</dbReference>
<accession>A0A1G9WGH3</accession>
<dbReference type="Proteomes" id="UP000187651">
    <property type="component" value="Unassembled WGS sequence"/>
</dbReference>
<proteinExistence type="predicted"/>
<dbReference type="EMBL" id="FNHZ01000003">
    <property type="protein sequence ID" value="SDM83311.1"/>
    <property type="molecule type" value="Genomic_DNA"/>
</dbReference>
<evidence type="ECO:0000313" key="3">
    <source>
        <dbReference type="Proteomes" id="UP000187651"/>
    </source>
</evidence>
<protein>
    <submittedName>
        <fullName evidence="2">ParE toxin of type II toxin-antitoxin system, parDE</fullName>
    </submittedName>
</protein>
<dbReference type="AlphaFoldDB" id="A0A1G9WGH3"/>